<dbReference type="AlphaFoldDB" id="A0AA39WCC2"/>
<keyword evidence="3" id="KW-1185">Reference proteome</keyword>
<evidence type="ECO:0000256" key="1">
    <source>
        <dbReference type="SAM" id="MobiDB-lite"/>
    </source>
</evidence>
<proteinExistence type="predicted"/>
<name>A0AA39WCC2_9PEZI</name>
<protein>
    <submittedName>
        <fullName evidence="2">Uncharacterized protein</fullName>
    </submittedName>
</protein>
<comment type="caution">
    <text evidence="2">The sequence shown here is derived from an EMBL/GenBank/DDBJ whole genome shotgun (WGS) entry which is preliminary data.</text>
</comment>
<feature type="region of interest" description="Disordered" evidence="1">
    <location>
        <begin position="81"/>
        <end position="178"/>
    </location>
</feature>
<reference evidence="2" key="1">
    <citation type="submission" date="2023-06" db="EMBL/GenBank/DDBJ databases">
        <title>Genome-scale phylogeny and comparative genomics of the fungal order Sordariales.</title>
        <authorList>
            <consortium name="Lawrence Berkeley National Laboratory"/>
            <person name="Hensen N."/>
            <person name="Bonometti L."/>
            <person name="Westerberg I."/>
            <person name="Brannstrom I.O."/>
            <person name="Guillou S."/>
            <person name="Cros-Aarteil S."/>
            <person name="Calhoun S."/>
            <person name="Haridas S."/>
            <person name="Kuo A."/>
            <person name="Mondo S."/>
            <person name="Pangilinan J."/>
            <person name="Riley R."/>
            <person name="LaButti K."/>
            <person name="Andreopoulos B."/>
            <person name="Lipzen A."/>
            <person name="Chen C."/>
            <person name="Yanf M."/>
            <person name="Daum C."/>
            <person name="Ng V."/>
            <person name="Clum A."/>
            <person name="Steindorff A."/>
            <person name="Ohm R."/>
            <person name="Martin F."/>
            <person name="Silar P."/>
            <person name="Natvig D."/>
            <person name="Lalanne C."/>
            <person name="Gautier V."/>
            <person name="Ament-velasquez S.L."/>
            <person name="Kruys A."/>
            <person name="Hutchinson M.I."/>
            <person name="Powell A.J."/>
            <person name="Barry K."/>
            <person name="Miller A.N."/>
            <person name="Grigoriev I.V."/>
            <person name="Debuchy R."/>
            <person name="Gladieux P."/>
            <person name="Thoren M.H."/>
            <person name="Johannesson H."/>
        </authorList>
    </citation>
    <scope>NUCLEOTIDE SEQUENCE</scope>
    <source>
        <strain evidence="2">SMH3391-2</strain>
    </source>
</reference>
<accession>A0AA39WCC2</accession>
<feature type="compositionally biased region" description="Polar residues" evidence="1">
    <location>
        <begin position="86"/>
        <end position="97"/>
    </location>
</feature>
<dbReference type="Proteomes" id="UP001174934">
    <property type="component" value="Unassembled WGS sequence"/>
</dbReference>
<dbReference type="EMBL" id="JAULSR010000009">
    <property type="protein sequence ID" value="KAK0612325.1"/>
    <property type="molecule type" value="Genomic_DNA"/>
</dbReference>
<evidence type="ECO:0000313" key="2">
    <source>
        <dbReference type="EMBL" id="KAK0612325.1"/>
    </source>
</evidence>
<sequence>MERQAEEDQAWEAAKMARSEATKVYAVTQEDPRRRHIPKAKRMSMIGAATSNLVAAKDRLESLKRRSDLIRNFFRGMFGYSKANGVGSSATSTQRTLASDEDDSGRRSPKRQMLDHRELGSHSIRSGDVLAEAGETQKPGAAMNQDEVQGLRTKQSAARRSRRSMDSSQAISSPVNTL</sequence>
<organism evidence="2 3">
    <name type="scientific">Bombardia bombarda</name>
    <dbReference type="NCBI Taxonomy" id="252184"/>
    <lineage>
        <taxon>Eukaryota</taxon>
        <taxon>Fungi</taxon>
        <taxon>Dikarya</taxon>
        <taxon>Ascomycota</taxon>
        <taxon>Pezizomycotina</taxon>
        <taxon>Sordariomycetes</taxon>
        <taxon>Sordariomycetidae</taxon>
        <taxon>Sordariales</taxon>
        <taxon>Lasiosphaeriaceae</taxon>
        <taxon>Bombardia</taxon>
    </lineage>
</organism>
<evidence type="ECO:0000313" key="3">
    <source>
        <dbReference type="Proteomes" id="UP001174934"/>
    </source>
</evidence>
<gene>
    <name evidence="2" type="ORF">B0T17DRAFT_511534</name>
</gene>